<evidence type="ECO:0000313" key="2">
    <source>
        <dbReference type="EMBL" id="KAK3778493.1"/>
    </source>
</evidence>
<dbReference type="EMBL" id="JAWDGP010002933">
    <property type="protein sequence ID" value="KAK3778493.1"/>
    <property type="molecule type" value="Genomic_DNA"/>
</dbReference>
<gene>
    <name evidence="2" type="ORF">RRG08_005777</name>
</gene>
<dbReference type="InterPro" id="IPR008906">
    <property type="entry name" value="HATC_C_dom"/>
</dbReference>
<dbReference type="Proteomes" id="UP001283361">
    <property type="component" value="Unassembled WGS sequence"/>
</dbReference>
<comment type="caution">
    <text evidence="2">The sequence shown here is derived from an EMBL/GenBank/DDBJ whole genome shotgun (WGS) entry which is preliminary data.</text>
</comment>
<reference evidence="2" key="1">
    <citation type="journal article" date="2023" name="G3 (Bethesda)">
        <title>A reference genome for the long-term kleptoplast-retaining sea slug Elysia crispata morphotype clarki.</title>
        <authorList>
            <person name="Eastman K.E."/>
            <person name="Pendleton A.L."/>
            <person name="Shaikh M.A."/>
            <person name="Suttiyut T."/>
            <person name="Ogas R."/>
            <person name="Tomko P."/>
            <person name="Gavelis G."/>
            <person name="Widhalm J.R."/>
            <person name="Wisecaver J.H."/>
        </authorList>
    </citation>
    <scope>NUCLEOTIDE SEQUENCE</scope>
    <source>
        <strain evidence="2">ECLA1</strain>
    </source>
</reference>
<sequence>MKVNPFTLSTDGNNDAGSKKLFPIIIRSLDPESNLVTSDILTNPVCEGSATGENIFKLIEAELTTHGIPWTNCLALGADNAPVMVGKDKGVFGFMSRQHPSIYMSGCVCHLIHIAAEKAAACLPLNSKLPCTDELLQHATILDPKHQLQAKVTSLDYFLKRFPALIPEDVTISTLKYEFAQYQCLDIQHCVADRLDSTWAAVGQLRENEEILLPHLPKVMLNIMTIPHSSAHCERIFSYVRKNQTEFRSRLSCETVEAL</sequence>
<keyword evidence="3" id="KW-1185">Reference proteome</keyword>
<dbReference type="SUPFAM" id="SSF53098">
    <property type="entry name" value="Ribonuclease H-like"/>
    <property type="match status" value="1"/>
</dbReference>
<dbReference type="PANTHER" id="PTHR37162:SF10">
    <property type="entry name" value="DUF4371 DOMAIN-CONTAINING PROTEIN"/>
    <property type="match status" value="1"/>
</dbReference>
<dbReference type="AlphaFoldDB" id="A0AAE0ZZE8"/>
<protein>
    <recommendedName>
        <fullName evidence="1">HAT C-terminal dimerisation domain-containing protein</fullName>
    </recommendedName>
</protein>
<name>A0AAE0ZZE8_9GAST</name>
<accession>A0AAE0ZZE8</accession>
<proteinExistence type="predicted"/>
<evidence type="ECO:0000313" key="3">
    <source>
        <dbReference type="Proteomes" id="UP001283361"/>
    </source>
</evidence>
<dbReference type="GO" id="GO:0046983">
    <property type="term" value="F:protein dimerization activity"/>
    <property type="evidence" value="ECO:0007669"/>
    <property type="project" value="InterPro"/>
</dbReference>
<feature type="domain" description="HAT C-terminal dimerisation" evidence="1">
    <location>
        <begin position="209"/>
        <end position="259"/>
    </location>
</feature>
<organism evidence="2 3">
    <name type="scientific">Elysia crispata</name>
    <name type="common">lettuce slug</name>
    <dbReference type="NCBI Taxonomy" id="231223"/>
    <lineage>
        <taxon>Eukaryota</taxon>
        <taxon>Metazoa</taxon>
        <taxon>Spiralia</taxon>
        <taxon>Lophotrochozoa</taxon>
        <taxon>Mollusca</taxon>
        <taxon>Gastropoda</taxon>
        <taxon>Heterobranchia</taxon>
        <taxon>Euthyneura</taxon>
        <taxon>Panpulmonata</taxon>
        <taxon>Sacoglossa</taxon>
        <taxon>Placobranchoidea</taxon>
        <taxon>Plakobranchidae</taxon>
        <taxon>Elysia</taxon>
    </lineage>
</organism>
<evidence type="ECO:0000259" key="1">
    <source>
        <dbReference type="Pfam" id="PF05699"/>
    </source>
</evidence>
<dbReference type="PANTHER" id="PTHR37162">
    <property type="entry name" value="HAT FAMILY DIMERISATION DOMAINCONTAINING PROTEIN-RELATED"/>
    <property type="match status" value="1"/>
</dbReference>
<dbReference type="Pfam" id="PF05699">
    <property type="entry name" value="Dimer_Tnp_hAT"/>
    <property type="match status" value="1"/>
</dbReference>
<dbReference type="InterPro" id="IPR012337">
    <property type="entry name" value="RNaseH-like_sf"/>
</dbReference>